<dbReference type="Proteomes" id="UP000029734">
    <property type="component" value="Unassembled WGS sequence"/>
</dbReference>
<dbReference type="AlphaFoldDB" id="A0A098M3P2"/>
<reference evidence="1 2" key="1">
    <citation type="submission" date="2014-08" db="EMBL/GenBank/DDBJ databases">
        <authorList>
            <person name="den Bakker H.C."/>
        </authorList>
    </citation>
    <scope>NUCLEOTIDE SEQUENCE [LARGE SCALE GENOMIC DNA]</scope>
    <source>
        <strain evidence="1 2">DSM 18334</strain>
    </source>
</reference>
<gene>
    <name evidence="1" type="ORF">PWYN_18220</name>
</gene>
<evidence type="ECO:0000313" key="1">
    <source>
        <dbReference type="EMBL" id="KGE16643.1"/>
    </source>
</evidence>
<accession>A0A098M3P2</accession>
<proteinExistence type="predicted"/>
<dbReference type="STRING" id="268407.PWYN_18220"/>
<organism evidence="1 2">
    <name type="scientific">Paenibacillus wynnii</name>
    <dbReference type="NCBI Taxonomy" id="268407"/>
    <lineage>
        <taxon>Bacteria</taxon>
        <taxon>Bacillati</taxon>
        <taxon>Bacillota</taxon>
        <taxon>Bacilli</taxon>
        <taxon>Bacillales</taxon>
        <taxon>Paenibacillaceae</taxon>
        <taxon>Paenibacillus</taxon>
    </lineage>
</organism>
<evidence type="ECO:0000313" key="2">
    <source>
        <dbReference type="Proteomes" id="UP000029734"/>
    </source>
</evidence>
<comment type="caution">
    <text evidence="1">The sequence shown here is derived from an EMBL/GenBank/DDBJ whole genome shotgun (WGS) entry which is preliminary data.</text>
</comment>
<dbReference type="OrthoDB" id="2593405at2"/>
<sequence length="224" mass="24294">MVGFNFKSVNQNEPDLKVLVGQLLNAYNIMTQELLFVLNHLDTRNINEIHAEKLVALSIETEKLAAGAVTAEKITVDELSAINANLGHITAGLIESIKIFGSYIATKENAFPRCEMSSNGNVFAAYTNAGNKIAIDPNYAGVPSLDFYMNGVIKGKLDTISSIMELVGNGGLLLYANGGDLELQSSGYIIVDDWYKLKNRSGRTLGEDISEIFDRLEALEEGGA</sequence>
<protein>
    <submittedName>
        <fullName evidence="1">Uncharacterized protein</fullName>
    </submittedName>
</protein>
<dbReference type="RefSeq" id="WP_036654722.1">
    <property type="nucleotide sequence ID" value="NZ_JQCR01000003.1"/>
</dbReference>
<name>A0A098M3P2_9BACL</name>
<keyword evidence="2" id="KW-1185">Reference proteome</keyword>
<reference evidence="1 2" key="2">
    <citation type="submission" date="2014-10" db="EMBL/GenBank/DDBJ databases">
        <title>Comparative genomics of the Paenibacillus odorifer group.</title>
        <authorList>
            <person name="Tsai Y.-C."/>
            <person name="Martin N."/>
            <person name="Korlach J."/>
            <person name="Wiedmann M."/>
        </authorList>
    </citation>
    <scope>NUCLEOTIDE SEQUENCE [LARGE SCALE GENOMIC DNA]</scope>
    <source>
        <strain evidence="1 2">DSM 18334</strain>
    </source>
</reference>
<dbReference type="EMBL" id="JQCR01000003">
    <property type="protein sequence ID" value="KGE16643.1"/>
    <property type="molecule type" value="Genomic_DNA"/>
</dbReference>